<proteinExistence type="predicted"/>
<name>A0A7S0NUC0_9EUKA</name>
<feature type="coiled-coil region" evidence="1">
    <location>
        <begin position="76"/>
        <end position="131"/>
    </location>
</feature>
<sequence>MESSGGVAASDGAEPMLTTAPLPPPDSEFVQQQHALGGSNERRGAVVEAHLGGSSNGGASVEAHLGGDSSGGAAIVAHLSEDNEGVEELQRQLERATRRLKESLRHEEELVQRHEHEIAECDMQAARLREALRGQAKRLMQAESVRWGTNEAQASVEVGPIPEAVGQALVEVQESRSMVGLSMPLLEQMVHLEAPIAEDTEPWPLSLPPSSRAGVVTASPFTAHSGLDELLSKRSTEGSEHTVDWTGDLLDERAKDFLAELGDTVPST</sequence>
<dbReference type="AlphaFoldDB" id="A0A7S0NUC0"/>
<gene>
    <name evidence="3" type="ORF">CLEP1334_LOCUS8947</name>
</gene>
<feature type="region of interest" description="Disordered" evidence="2">
    <location>
        <begin position="1"/>
        <end position="44"/>
    </location>
</feature>
<accession>A0A7S0NUC0</accession>
<protein>
    <submittedName>
        <fullName evidence="3">Uncharacterized protein</fullName>
    </submittedName>
</protein>
<dbReference type="EMBL" id="HBER01017721">
    <property type="protein sequence ID" value="CAD8533692.1"/>
    <property type="molecule type" value="Transcribed_RNA"/>
</dbReference>
<evidence type="ECO:0000256" key="2">
    <source>
        <dbReference type="SAM" id="MobiDB-lite"/>
    </source>
</evidence>
<organism evidence="3">
    <name type="scientific">Calcidiscus leptoporus</name>
    <dbReference type="NCBI Taxonomy" id="127549"/>
    <lineage>
        <taxon>Eukaryota</taxon>
        <taxon>Haptista</taxon>
        <taxon>Haptophyta</taxon>
        <taxon>Prymnesiophyceae</taxon>
        <taxon>Coccolithales</taxon>
        <taxon>Calcidiscaceae</taxon>
        <taxon>Calcidiscus</taxon>
    </lineage>
</organism>
<reference evidence="3" key="1">
    <citation type="submission" date="2021-01" db="EMBL/GenBank/DDBJ databases">
        <authorList>
            <person name="Corre E."/>
            <person name="Pelletier E."/>
            <person name="Niang G."/>
            <person name="Scheremetjew M."/>
            <person name="Finn R."/>
            <person name="Kale V."/>
            <person name="Holt S."/>
            <person name="Cochrane G."/>
            <person name="Meng A."/>
            <person name="Brown T."/>
            <person name="Cohen L."/>
        </authorList>
    </citation>
    <scope>NUCLEOTIDE SEQUENCE</scope>
    <source>
        <strain evidence="3">RCC1130</strain>
    </source>
</reference>
<evidence type="ECO:0000313" key="3">
    <source>
        <dbReference type="EMBL" id="CAD8533692.1"/>
    </source>
</evidence>
<evidence type="ECO:0000256" key="1">
    <source>
        <dbReference type="SAM" id="Coils"/>
    </source>
</evidence>
<keyword evidence="1" id="KW-0175">Coiled coil</keyword>